<organism evidence="3 4">
    <name type="scientific">Brevibacterium picturae</name>
    <dbReference type="NCBI Taxonomy" id="260553"/>
    <lineage>
        <taxon>Bacteria</taxon>
        <taxon>Bacillati</taxon>
        <taxon>Actinomycetota</taxon>
        <taxon>Actinomycetes</taxon>
        <taxon>Micrococcales</taxon>
        <taxon>Brevibacteriaceae</taxon>
        <taxon>Brevibacterium</taxon>
    </lineage>
</organism>
<sequence>MDLQPISEFLAHFSWSELVSAVLAAGFVAVINIFSNHKLAKKRDKENREENEKIQKKAEARNERTRDDQRRDIEQQAEQKERLQAVKSYYVAYTDALRGNSYSQMKLQDLETVTKIFRLEATALDHQMQEQTNKILEVIRRLDELVKDESTSQDHRASRIIRQIRPIQEPLFNELLIWGLHGKSRKVSELLDRELNELRSE</sequence>
<name>A0ABN2BQB0_9MICO</name>
<feature type="compositionally biased region" description="Basic and acidic residues" evidence="1">
    <location>
        <begin position="43"/>
        <end position="71"/>
    </location>
</feature>
<reference evidence="3 4" key="1">
    <citation type="journal article" date="2019" name="Int. J. Syst. Evol. Microbiol.">
        <title>The Global Catalogue of Microorganisms (GCM) 10K type strain sequencing project: providing services to taxonomists for standard genome sequencing and annotation.</title>
        <authorList>
            <consortium name="The Broad Institute Genomics Platform"/>
            <consortium name="The Broad Institute Genome Sequencing Center for Infectious Disease"/>
            <person name="Wu L."/>
            <person name="Ma J."/>
        </authorList>
    </citation>
    <scope>NUCLEOTIDE SEQUENCE [LARGE SCALE GENOMIC DNA]</scope>
    <source>
        <strain evidence="3 4">JCM 13319</strain>
    </source>
</reference>
<accession>A0ABN2BQB0</accession>
<keyword evidence="2" id="KW-0812">Transmembrane</keyword>
<dbReference type="Proteomes" id="UP001501791">
    <property type="component" value="Unassembled WGS sequence"/>
</dbReference>
<evidence type="ECO:0000256" key="1">
    <source>
        <dbReference type="SAM" id="MobiDB-lite"/>
    </source>
</evidence>
<feature type="transmembrane region" description="Helical" evidence="2">
    <location>
        <begin position="12"/>
        <end position="35"/>
    </location>
</feature>
<comment type="caution">
    <text evidence="3">The sequence shown here is derived from an EMBL/GenBank/DDBJ whole genome shotgun (WGS) entry which is preliminary data.</text>
</comment>
<dbReference type="EMBL" id="BAAALY010000006">
    <property type="protein sequence ID" value="GAA1545460.1"/>
    <property type="molecule type" value="Genomic_DNA"/>
</dbReference>
<evidence type="ECO:0000313" key="4">
    <source>
        <dbReference type="Proteomes" id="UP001501791"/>
    </source>
</evidence>
<evidence type="ECO:0000256" key="2">
    <source>
        <dbReference type="SAM" id="Phobius"/>
    </source>
</evidence>
<protein>
    <submittedName>
        <fullName evidence="3">Uncharacterized protein</fullName>
    </submittedName>
</protein>
<evidence type="ECO:0000313" key="3">
    <source>
        <dbReference type="EMBL" id="GAA1545460.1"/>
    </source>
</evidence>
<keyword evidence="4" id="KW-1185">Reference proteome</keyword>
<gene>
    <name evidence="3" type="ORF">GCM10009691_20080</name>
</gene>
<keyword evidence="2" id="KW-1133">Transmembrane helix</keyword>
<proteinExistence type="predicted"/>
<keyword evidence="2" id="KW-0472">Membrane</keyword>
<dbReference type="RefSeq" id="WP_346036000.1">
    <property type="nucleotide sequence ID" value="NZ_BAAALY010000006.1"/>
</dbReference>
<feature type="region of interest" description="Disordered" evidence="1">
    <location>
        <begin position="42"/>
        <end position="71"/>
    </location>
</feature>